<dbReference type="InParanoid" id="A0A2R5GA80"/>
<evidence type="ECO:0000256" key="10">
    <source>
        <dbReference type="SAM" id="MobiDB-lite"/>
    </source>
</evidence>
<evidence type="ECO:0000256" key="3">
    <source>
        <dbReference type="ARBA" id="ARBA00022490"/>
    </source>
</evidence>
<dbReference type="InterPro" id="IPR000595">
    <property type="entry name" value="cNMP-bd_dom"/>
</dbReference>
<dbReference type="GO" id="GO:0004862">
    <property type="term" value="F:cAMP-dependent protein kinase inhibitor activity"/>
    <property type="evidence" value="ECO:0007669"/>
    <property type="project" value="TreeGrafter"/>
</dbReference>
<dbReference type="GO" id="GO:0034236">
    <property type="term" value="F:protein kinase A catalytic subunit binding"/>
    <property type="evidence" value="ECO:0007669"/>
    <property type="project" value="TreeGrafter"/>
</dbReference>
<protein>
    <submittedName>
        <fullName evidence="12">cGMP-dependent 3',5'-cGMP phosphodiesterase A</fullName>
    </submittedName>
</protein>
<keyword evidence="4" id="KW-0479">Metal-binding</keyword>
<dbReference type="InterPro" id="IPR014710">
    <property type="entry name" value="RmlC-like_jellyroll"/>
</dbReference>
<comment type="similarity">
    <text evidence="9">Belongs to the metallo-beta-lactamase superfamily. cNMP phosphodiesterase family.</text>
</comment>
<dbReference type="PANTHER" id="PTHR11635">
    <property type="entry name" value="CAMP-DEPENDENT PROTEIN KINASE REGULATORY CHAIN"/>
    <property type="match status" value="1"/>
</dbReference>
<dbReference type="GO" id="GO:0046872">
    <property type="term" value="F:metal ion binding"/>
    <property type="evidence" value="ECO:0007669"/>
    <property type="project" value="UniProtKB-KW"/>
</dbReference>
<dbReference type="GO" id="GO:0005952">
    <property type="term" value="C:cAMP-dependent protein kinase complex"/>
    <property type="evidence" value="ECO:0007669"/>
    <property type="project" value="InterPro"/>
</dbReference>
<evidence type="ECO:0000256" key="5">
    <source>
        <dbReference type="ARBA" id="ARBA00022737"/>
    </source>
</evidence>
<sequence>MAEANEEGAVVTDTSKSFNSVSDRESPKRPDSICTHRTSSPSLPEGSTPKTAASLFDSGVFSCLESENEELRKRIGFLESKLLELGVDIDTYTGPSGAEDLNSVNSFGIPPETIKDCMKLGLEVPQCYIVPKDRFSLRYGVNMCEIEFPVYFNFFIKQARMQLVAPAPVAKIVRDILVETLEGPAEHNFYVDQEYAQQAPLAGRYSFAARPDHIKEINFFKEPRDGRAISADTALGFIHFLPFQDQRDKMSDAAVQIALTAGLASAPRSPRNSLTASQRCLYTGCLQGPAEQAGGGQPQNAQSQGDSDDESDKFEPKALEEAFGGEEDGRKETSMPRQTPIMVAVFDNGLEIIDTDDEYVVLDDGVEIARMKTFLGSWTPPKELSAPPTTRTVMTPPAFGVTVLGSSHGFDAQGSTSGFVLWINRKGIMVDPPPNATEFLQEAGIVPGMINGIILTHCHADHDAGTFQKILKEGKTTLITTRTIYDSFIRKYALISGFGEPFLQMLFEHRLVKIGEDVHWGGGTLRFFYSLHALPCIGFEAMVAGKRFVYSADTFYEPEGLRKLRDQNYLSHARCDALVNFPWDCDVIFHEAGIPPIHTPLTALQELPEDVRSRLYIIHIAEKNAENSGLRLARAGVQHTIVIPTPTYEHATSAAILQLLRSTDIFRHFSITQASDLLQLCKCKTYKTGEYVCRTGDIGDHFYVILSGFCKVQFSSREDQDLGNDLHKDQRNDAKAGQTLKLKAHSFGRKGSGHSALSAVLSSMGSSTQSADWNMDDADEIDQHQTKEFGPGDYFGELALLSGDRRRSADIVASTEMTLIELDAHAFRYLLDTTPGLEYRMERLSRIRCSLSWKAIGANSVLSRLGSKQRSQLQSVLQVQHAVAGTKLWTKNQPTTCAYLLAGGKVDVMELRDSIDEPFRAGTFFCNIASLMSIRQAHQSGSSSLKSAGALRAKGRSKIVPSRISLIAKTDVDLYFIEVDDILDFLDHNPGVLINLIDSVVLE</sequence>
<keyword evidence="5" id="KW-0677">Repeat</keyword>
<dbReference type="Proteomes" id="UP000241890">
    <property type="component" value="Unassembled WGS sequence"/>
</dbReference>
<dbReference type="Pfam" id="PF23023">
    <property type="entry name" value="Anti-Pycsar_Apyc1"/>
    <property type="match status" value="1"/>
</dbReference>
<organism evidence="12 13">
    <name type="scientific">Hondaea fermentalgiana</name>
    <dbReference type="NCBI Taxonomy" id="2315210"/>
    <lineage>
        <taxon>Eukaryota</taxon>
        <taxon>Sar</taxon>
        <taxon>Stramenopiles</taxon>
        <taxon>Bigyra</taxon>
        <taxon>Labyrinthulomycetes</taxon>
        <taxon>Thraustochytrida</taxon>
        <taxon>Thraustochytriidae</taxon>
        <taxon>Hondaea</taxon>
    </lineage>
</organism>
<dbReference type="PANTHER" id="PTHR11635:SF152">
    <property type="entry name" value="CAMP-DEPENDENT PROTEIN KINASE TYPE I REGULATORY SUBUNIT-RELATED"/>
    <property type="match status" value="1"/>
</dbReference>
<gene>
    <name evidence="12" type="ORF">FCC1311_041502</name>
</gene>
<dbReference type="InterPro" id="IPR036866">
    <property type="entry name" value="RibonucZ/Hydroxyglut_hydro"/>
</dbReference>
<dbReference type="GO" id="GO:0030552">
    <property type="term" value="F:cAMP binding"/>
    <property type="evidence" value="ECO:0007669"/>
    <property type="project" value="TreeGrafter"/>
</dbReference>
<dbReference type="SUPFAM" id="SSF51206">
    <property type="entry name" value="cAMP-binding domain-like"/>
    <property type="match status" value="2"/>
</dbReference>
<feature type="region of interest" description="Disordered" evidence="10">
    <location>
        <begin position="290"/>
        <end position="314"/>
    </location>
</feature>
<dbReference type="CDD" id="cd00038">
    <property type="entry name" value="CAP_ED"/>
    <property type="match status" value="2"/>
</dbReference>
<evidence type="ECO:0000256" key="2">
    <source>
        <dbReference type="ARBA" id="ARBA00004496"/>
    </source>
</evidence>
<dbReference type="InterPro" id="IPR018490">
    <property type="entry name" value="cNMP-bd_dom_sf"/>
</dbReference>
<comment type="subcellular location">
    <subcellularLocation>
        <location evidence="2">Cytoplasm</location>
    </subcellularLocation>
</comment>
<comment type="caution">
    <text evidence="12">The sequence shown here is derived from an EMBL/GenBank/DDBJ whole genome shotgun (WGS) entry which is preliminary data.</text>
</comment>
<feature type="region of interest" description="Disordered" evidence="10">
    <location>
        <begin position="1"/>
        <end position="49"/>
    </location>
</feature>
<feature type="compositionally biased region" description="Low complexity" evidence="10">
    <location>
        <begin position="290"/>
        <end position="305"/>
    </location>
</feature>
<dbReference type="Pfam" id="PF00027">
    <property type="entry name" value="cNMP_binding"/>
    <property type="match status" value="1"/>
</dbReference>
<dbReference type="InterPro" id="IPR018488">
    <property type="entry name" value="cNMP-bd_CS"/>
</dbReference>
<dbReference type="PROSITE" id="PS50042">
    <property type="entry name" value="CNMP_BINDING_3"/>
    <property type="match status" value="2"/>
</dbReference>
<keyword evidence="8" id="KW-0460">Magnesium</keyword>
<accession>A0A2R5GA80</accession>
<evidence type="ECO:0000256" key="7">
    <source>
        <dbReference type="ARBA" id="ARBA00022801"/>
    </source>
</evidence>
<proteinExistence type="inferred from homology"/>
<evidence type="ECO:0000256" key="8">
    <source>
        <dbReference type="ARBA" id="ARBA00022842"/>
    </source>
</evidence>
<reference evidence="12 13" key="1">
    <citation type="submission" date="2017-12" db="EMBL/GenBank/DDBJ databases">
        <title>Sequencing, de novo assembly and annotation of complete genome of a new Thraustochytrid species, strain FCC1311.</title>
        <authorList>
            <person name="Sedici K."/>
            <person name="Godart F."/>
            <person name="Aiese Cigliano R."/>
            <person name="Sanseverino W."/>
            <person name="Barakat M."/>
            <person name="Ortet P."/>
            <person name="Marechal E."/>
            <person name="Cagnac O."/>
            <person name="Amato A."/>
        </authorList>
    </citation>
    <scope>NUCLEOTIDE SEQUENCE [LARGE SCALE GENOMIC DNA]</scope>
</reference>
<evidence type="ECO:0000256" key="4">
    <source>
        <dbReference type="ARBA" id="ARBA00022723"/>
    </source>
</evidence>
<evidence type="ECO:0000313" key="12">
    <source>
        <dbReference type="EMBL" id="GBG27927.1"/>
    </source>
</evidence>
<dbReference type="OrthoDB" id="421226at2759"/>
<dbReference type="PRINTS" id="PR00103">
    <property type="entry name" value="CAMPKINASE"/>
</dbReference>
<dbReference type="Gene3D" id="3.60.15.10">
    <property type="entry name" value="Ribonuclease Z/Hydroxyacylglutathione hydrolase-like"/>
    <property type="match status" value="1"/>
</dbReference>
<dbReference type="InterPro" id="IPR001279">
    <property type="entry name" value="Metallo-B-lactamas"/>
</dbReference>
<feature type="compositionally biased region" description="Basic and acidic residues" evidence="10">
    <location>
        <begin position="22"/>
        <end position="31"/>
    </location>
</feature>
<dbReference type="SMART" id="SM00100">
    <property type="entry name" value="cNMP"/>
    <property type="match status" value="2"/>
</dbReference>
<evidence type="ECO:0000256" key="1">
    <source>
        <dbReference type="ARBA" id="ARBA00001946"/>
    </source>
</evidence>
<feature type="domain" description="Cyclic nucleotide-binding" evidence="11">
    <location>
        <begin position="861"/>
        <end position="931"/>
    </location>
</feature>
<keyword evidence="3" id="KW-0963">Cytoplasm</keyword>
<dbReference type="SMART" id="SM00849">
    <property type="entry name" value="Lactamase_B"/>
    <property type="match status" value="1"/>
</dbReference>
<dbReference type="Gene3D" id="2.60.120.10">
    <property type="entry name" value="Jelly Rolls"/>
    <property type="match status" value="2"/>
</dbReference>
<feature type="compositionally biased region" description="Polar residues" evidence="10">
    <location>
        <begin position="12"/>
        <end position="21"/>
    </location>
</feature>
<comment type="cofactor">
    <cofactor evidence="1">
        <name>Mg(2+)</name>
        <dbReference type="ChEBI" id="CHEBI:18420"/>
    </cofactor>
</comment>
<evidence type="ECO:0000259" key="11">
    <source>
        <dbReference type="PROSITE" id="PS50042"/>
    </source>
</evidence>
<evidence type="ECO:0000313" key="13">
    <source>
        <dbReference type="Proteomes" id="UP000241890"/>
    </source>
</evidence>
<dbReference type="InterPro" id="IPR050503">
    <property type="entry name" value="cAMP-dep_PK_reg_su-like"/>
</dbReference>
<feature type="domain" description="Cyclic nucleotide-binding" evidence="11">
    <location>
        <begin position="665"/>
        <end position="831"/>
    </location>
</feature>
<keyword evidence="13" id="KW-1185">Reference proteome</keyword>
<dbReference type="FunFam" id="3.60.15.10:FF:000029">
    <property type="entry name" value="Cyclic nucleotide-binding domain protein"/>
    <property type="match status" value="1"/>
</dbReference>
<dbReference type="AlphaFoldDB" id="A0A2R5GA80"/>
<keyword evidence="6" id="KW-0547">Nucleotide-binding</keyword>
<evidence type="ECO:0000256" key="6">
    <source>
        <dbReference type="ARBA" id="ARBA00022741"/>
    </source>
</evidence>
<dbReference type="GO" id="GO:0005829">
    <property type="term" value="C:cytosol"/>
    <property type="evidence" value="ECO:0007669"/>
    <property type="project" value="UniProtKB-ARBA"/>
</dbReference>
<keyword evidence="7" id="KW-0378">Hydrolase</keyword>
<dbReference type="CDD" id="cd07738">
    <property type="entry name" value="DdPDE5-like_MBL-fold"/>
    <property type="match status" value="1"/>
</dbReference>
<dbReference type="PROSITE" id="PS00889">
    <property type="entry name" value="CNMP_BINDING_2"/>
    <property type="match status" value="1"/>
</dbReference>
<dbReference type="PROSITE" id="PS00888">
    <property type="entry name" value="CNMP_BINDING_1"/>
    <property type="match status" value="1"/>
</dbReference>
<dbReference type="GO" id="GO:0016787">
    <property type="term" value="F:hydrolase activity"/>
    <property type="evidence" value="ECO:0007669"/>
    <property type="project" value="UniProtKB-KW"/>
</dbReference>
<dbReference type="EMBL" id="BEYU01000037">
    <property type="protein sequence ID" value="GBG27927.1"/>
    <property type="molecule type" value="Genomic_DNA"/>
</dbReference>
<name>A0A2R5GA80_9STRA</name>
<dbReference type="SUPFAM" id="SSF56281">
    <property type="entry name" value="Metallo-hydrolase/oxidoreductase"/>
    <property type="match status" value="1"/>
</dbReference>
<evidence type="ECO:0000256" key="9">
    <source>
        <dbReference type="ARBA" id="ARBA00061002"/>
    </source>
</evidence>